<dbReference type="PANTHER" id="PTHR10907">
    <property type="entry name" value="REGUCALCIN"/>
    <property type="match status" value="1"/>
</dbReference>
<protein>
    <recommendedName>
        <fullName evidence="2">SMP-30/Gluconolactonase/LRE-like region domain-containing protein</fullName>
    </recommendedName>
</protein>
<dbReference type="SUPFAM" id="SSF63829">
    <property type="entry name" value="Calcium-dependent phosphotriesterase"/>
    <property type="match status" value="1"/>
</dbReference>
<evidence type="ECO:0000313" key="3">
    <source>
        <dbReference type="EMBL" id="GAA0756242.1"/>
    </source>
</evidence>
<feature type="domain" description="SMP-30/Gluconolactonase/LRE-like region" evidence="2">
    <location>
        <begin position="23"/>
        <end position="268"/>
    </location>
</feature>
<evidence type="ECO:0000259" key="2">
    <source>
        <dbReference type="Pfam" id="PF08450"/>
    </source>
</evidence>
<dbReference type="Proteomes" id="UP001500279">
    <property type="component" value="Unassembled WGS sequence"/>
</dbReference>
<dbReference type="InterPro" id="IPR011042">
    <property type="entry name" value="6-blade_b-propeller_TolB-like"/>
</dbReference>
<evidence type="ECO:0000256" key="1">
    <source>
        <dbReference type="ARBA" id="ARBA00008853"/>
    </source>
</evidence>
<proteinExistence type="inferred from homology"/>
<reference evidence="3 4" key="1">
    <citation type="journal article" date="2019" name="Int. J. Syst. Evol. Microbiol.">
        <title>The Global Catalogue of Microorganisms (GCM) 10K type strain sequencing project: providing services to taxonomists for standard genome sequencing and annotation.</title>
        <authorList>
            <consortium name="The Broad Institute Genomics Platform"/>
            <consortium name="The Broad Institute Genome Sequencing Center for Infectious Disease"/>
            <person name="Wu L."/>
            <person name="Ma J."/>
        </authorList>
    </citation>
    <scope>NUCLEOTIDE SEQUENCE [LARGE SCALE GENOMIC DNA]</scope>
    <source>
        <strain evidence="3 4">JCM 15503</strain>
    </source>
</reference>
<organism evidence="3 4">
    <name type="scientific">Ideonella azotifigens</name>
    <dbReference type="NCBI Taxonomy" id="513160"/>
    <lineage>
        <taxon>Bacteria</taxon>
        <taxon>Pseudomonadati</taxon>
        <taxon>Pseudomonadota</taxon>
        <taxon>Betaproteobacteria</taxon>
        <taxon>Burkholderiales</taxon>
        <taxon>Sphaerotilaceae</taxon>
        <taxon>Ideonella</taxon>
    </lineage>
</organism>
<sequence length="302" mass="32637">MSQAEAPRLLSEPRCVWAAGATLGEGTCWSPSEQALYWVDILGQQLHRWEPATGGKQSWDMDDTISAVAERATQPGLAITLRRGLALFNPKGRALQMLDAPEPELPGNRFNDGKCDAQGRFWGGTMDFACEAPTGSLYRFDAAGQATLALQANFPVTNGPTWSRDQRTMFFNDTVHRKVMAYAFDPVTGEVGAGRVWLKFAEHDGHPDGMTSDAAGRLWICHWGAACVTCHDPVTAAELLRVPLPTDHITNVAFGGPDLTTLHITSARFGLSEAQLAAQPLAGALFTVETNVTGLQPNRFAG</sequence>
<name>A0ABN1K6D4_9BURK</name>
<accession>A0ABN1K6D4</accession>
<dbReference type="RefSeq" id="WP_141287891.1">
    <property type="nucleotide sequence ID" value="NZ_BAAAEW010000022.1"/>
</dbReference>
<dbReference type="EMBL" id="BAAAEW010000022">
    <property type="protein sequence ID" value="GAA0756242.1"/>
    <property type="molecule type" value="Genomic_DNA"/>
</dbReference>
<comment type="caution">
    <text evidence="3">The sequence shown here is derived from an EMBL/GenBank/DDBJ whole genome shotgun (WGS) entry which is preliminary data.</text>
</comment>
<dbReference type="Gene3D" id="2.120.10.30">
    <property type="entry name" value="TolB, C-terminal domain"/>
    <property type="match status" value="1"/>
</dbReference>
<dbReference type="Pfam" id="PF08450">
    <property type="entry name" value="SGL"/>
    <property type="match status" value="1"/>
</dbReference>
<dbReference type="PANTHER" id="PTHR10907:SF47">
    <property type="entry name" value="REGUCALCIN"/>
    <property type="match status" value="1"/>
</dbReference>
<comment type="similarity">
    <text evidence="1">Belongs to the SMP-30/CGR1 family.</text>
</comment>
<dbReference type="InterPro" id="IPR005511">
    <property type="entry name" value="SMP-30"/>
</dbReference>
<evidence type="ECO:0000313" key="4">
    <source>
        <dbReference type="Proteomes" id="UP001500279"/>
    </source>
</evidence>
<keyword evidence="4" id="KW-1185">Reference proteome</keyword>
<gene>
    <name evidence="3" type="ORF">GCM10009107_34540</name>
</gene>
<dbReference type="InterPro" id="IPR013658">
    <property type="entry name" value="SGL"/>
</dbReference>
<dbReference type="PRINTS" id="PR01790">
    <property type="entry name" value="SMP30FAMILY"/>
</dbReference>